<dbReference type="Proteomes" id="UP000199568">
    <property type="component" value="Unassembled WGS sequence"/>
</dbReference>
<dbReference type="GO" id="GO:0009055">
    <property type="term" value="F:electron transfer activity"/>
    <property type="evidence" value="ECO:0007669"/>
    <property type="project" value="InterPro"/>
</dbReference>
<keyword evidence="2" id="KW-0004">4Fe-4S</keyword>
<dbReference type="Gene3D" id="3.10.20.600">
    <property type="match status" value="1"/>
</dbReference>
<evidence type="ECO:0000259" key="8">
    <source>
        <dbReference type="PROSITE" id="PS51379"/>
    </source>
</evidence>
<keyword evidence="7" id="KW-0411">Iron-sulfur</keyword>
<evidence type="ECO:0000256" key="7">
    <source>
        <dbReference type="ARBA" id="ARBA00023014"/>
    </source>
</evidence>
<evidence type="ECO:0000256" key="2">
    <source>
        <dbReference type="ARBA" id="ARBA00022485"/>
    </source>
</evidence>
<dbReference type="PANTHER" id="PTHR43034">
    <property type="entry name" value="ION-TRANSLOCATING OXIDOREDUCTASE COMPLEX SUBUNIT C"/>
    <property type="match status" value="1"/>
</dbReference>
<proteinExistence type="predicted"/>
<evidence type="ECO:0000256" key="1">
    <source>
        <dbReference type="ARBA" id="ARBA00022448"/>
    </source>
</evidence>
<dbReference type="GO" id="GO:0046872">
    <property type="term" value="F:metal ion binding"/>
    <property type="evidence" value="ECO:0007669"/>
    <property type="project" value="UniProtKB-KW"/>
</dbReference>
<accession>A0A1I0CZM2</accession>
<sequence length="448" mass="49259">MDPLELIKAAGVVGAGGAGFPTHIKLNCQVKYFIVNGVECEPLLKTDQYLMKEKSKELLLGIEAIGKLVKAEEVILGVKKKNIEILDILEKANKELKTSVKIHYLSNFFPAGDEQILVYEVTGKVIPPGGLPLHVGAVVANVGTIVNCHEAIQGKAVTNKVVTVLGEVNNPTLLQVPIGTPVTECIQAAGGPKISDYYCIMGGPMMGQIINQEEIEKRVITKTDGAIILLPKNHYIALRDSTPIKHIINQAKSACIQCRYCTDMCPRYLIGHPLRPHKVMGNIGRGINDEEIMKEALICCECGVCELYACPMGLSPRKVNVYIKETYRQQGIRYQAEETDLKPMNMREYRKIPTDRLISRLNLTKYNQQKIEDLKKVTLNQVSIPLRQHIGEIAKPMVAVGDIVTEGQMIGQVEEGKLGANVHASISGKIVNITDHILIVRGDGETGQ</sequence>
<dbReference type="AlphaFoldDB" id="A0A1I0CZM2"/>
<dbReference type="PROSITE" id="PS00198">
    <property type="entry name" value="4FE4S_FER_1"/>
    <property type="match status" value="1"/>
</dbReference>
<keyword evidence="6" id="KW-0408">Iron</keyword>
<dbReference type="Pfam" id="PF13534">
    <property type="entry name" value="Fer4_17"/>
    <property type="match status" value="1"/>
</dbReference>
<keyword evidence="5" id="KW-0249">Electron transport</keyword>
<dbReference type="InterPro" id="IPR017054">
    <property type="entry name" value="PduS"/>
</dbReference>
<evidence type="ECO:0000313" key="10">
    <source>
        <dbReference type="Proteomes" id="UP000199568"/>
    </source>
</evidence>
<dbReference type="STRING" id="426128.SAMN05660297_01832"/>
<dbReference type="SUPFAM" id="SSF142019">
    <property type="entry name" value="Nqo1 FMN-binding domain-like"/>
    <property type="match status" value="1"/>
</dbReference>
<keyword evidence="10" id="KW-1185">Reference proteome</keyword>
<dbReference type="Pfam" id="PF13375">
    <property type="entry name" value="RnfC_N"/>
    <property type="match status" value="1"/>
</dbReference>
<evidence type="ECO:0000256" key="4">
    <source>
        <dbReference type="ARBA" id="ARBA00022737"/>
    </source>
</evidence>
<dbReference type="Gene3D" id="3.40.50.11540">
    <property type="entry name" value="NADH-ubiquinone oxidoreductase 51kDa subunit"/>
    <property type="match status" value="1"/>
</dbReference>
<dbReference type="InterPro" id="IPR011053">
    <property type="entry name" value="Single_hybrid_motif"/>
</dbReference>
<dbReference type="Pfam" id="PF01512">
    <property type="entry name" value="Complex1_51K"/>
    <property type="match status" value="1"/>
</dbReference>
<keyword evidence="4" id="KW-0677">Repeat</keyword>
<organism evidence="9 10">
    <name type="scientific">Natronincola peptidivorans</name>
    <dbReference type="NCBI Taxonomy" id="426128"/>
    <lineage>
        <taxon>Bacteria</taxon>
        <taxon>Bacillati</taxon>
        <taxon>Bacillota</taxon>
        <taxon>Clostridia</taxon>
        <taxon>Peptostreptococcales</taxon>
        <taxon>Natronincolaceae</taxon>
        <taxon>Natronincola</taxon>
    </lineage>
</organism>
<evidence type="ECO:0000256" key="5">
    <source>
        <dbReference type="ARBA" id="ARBA00022982"/>
    </source>
</evidence>
<dbReference type="InterPro" id="IPR017900">
    <property type="entry name" value="4Fe4S_Fe_S_CS"/>
</dbReference>
<dbReference type="EMBL" id="FOHU01000006">
    <property type="protein sequence ID" value="SET25063.1"/>
    <property type="molecule type" value="Genomic_DNA"/>
</dbReference>
<dbReference type="PROSITE" id="PS51379">
    <property type="entry name" value="4FE4S_FER_2"/>
    <property type="match status" value="1"/>
</dbReference>
<evidence type="ECO:0000256" key="3">
    <source>
        <dbReference type="ARBA" id="ARBA00022723"/>
    </source>
</evidence>
<dbReference type="Gene3D" id="2.40.50.100">
    <property type="match status" value="1"/>
</dbReference>
<dbReference type="SUPFAM" id="SSF142984">
    <property type="entry name" value="Nqo1 middle domain-like"/>
    <property type="match status" value="1"/>
</dbReference>
<dbReference type="InterPro" id="IPR017896">
    <property type="entry name" value="4Fe4S_Fe-S-bd"/>
</dbReference>
<dbReference type="InterPro" id="IPR026902">
    <property type="entry name" value="RnfC_N"/>
</dbReference>
<dbReference type="RefSeq" id="WP_090442623.1">
    <property type="nucleotide sequence ID" value="NZ_FOHU01000006.1"/>
</dbReference>
<dbReference type="InterPro" id="IPR010208">
    <property type="entry name" value="Ion_transpt_RnfC/RsxC"/>
</dbReference>
<dbReference type="InterPro" id="IPR011538">
    <property type="entry name" value="Nuo51_FMN-bd"/>
</dbReference>
<reference evidence="9 10" key="1">
    <citation type="submission" date="2016-10" db="EMBL/GenBank/DDBJ databases">
        <authorList>
            <person name="de Groot N.N."/>
        </authorList>
    </citation>
    <scope>NUCLEOTIDE SEQUENCE [LARGE SCALE GENOMIC DNA]</scope>
    <source>
        <strain evidence="9 10">DSM 18979</strain>
    </source>
</reference>
<dbReference type="OrthoDB" id="9767754at2"/>
<dbReference type="SUPFAM" id="SSF51230">
    <property type="entry name" value="Single hybrid motif"/>
    <property type="match status" value="1"/>
</dbReference>
<dbReference type="InterPro" id="IPR019554">
    <property type="entry name" value="Soluble_ligand-bd"/>
</dbReference>
<dbReference type="PIRSF" id="PIRSF036408">
    <property type="entry name" value="PduS_prd"/>
    <property type="match status" value="1"/>
</dbReference>
<feature type="domain" description="4Fe-4S ferredoxin-type" evidence="8">
    <location>
        <begin position="244"/>
        <end position="275"/>
    </location>
</feature>
<dbReference type="Pfam" id="PF10531">
    <property type="entry name" value="SLBB"/>
    <property type="match status" value="1"/>
</dbReference>
<evidence type="ECO:0000256" key="6">
    <source>
        <dbReference type="ARBA" id="ARBA00023004"/>
    </source>
</evidence>
<dbReference type="PANTHER" id="PTHR43034:SF2">
    <property type="entry name" value="ION-TRANSLOCATING OXIDOREDUCTASE COMPLEX SUBUNIT C"/>
    <property type="match status" value="1"/>
</dbReference>
<keyword evidence="1" id="KW-0813">Transport</keyword>
<evidence type="ECO:0000313" key="9">
    <source>
        <dbReference type="EMBL" id="SET25063.1"/>
    </source>
</evidence>
<gene>
    <name evidence="9" type="ORF">SAMN05660297_01832</name>
</gene>
<dbReference type="SUPFAM" id="SSF46548">
    <property type="entry name" value="alpha-helical ferredoxin"/>
    <property type="match status" value="1"/>
</dbReference>
<keyword evidence="3" id="KW-0479">Metal-binding</keyword>
<protein>
    <submittedName>
        <fullName evidence="9">Na+-translocating ferredoxin:NAD+ oxidoreductase RNF, RnfC subunit</fullName>
    </submittedName>
</protein>
<dbReference type="GO" id="GO:0051539">
    <property type="term" value="F:4 iron, 4 sulfur cluster binding"/>
    <property type="evidence" value="ECO:0007669"/>
    <property type="project" value="UniProtKB-KW"/>
</dbReference>
<dbReference type="GO" id="GO:0016020">
    <property type="term" value="C:membrane"/>
    <property type="evidence" value="ECO:0007669"/>
    <property type="project" value="InterPro"/>
</dbReference>
<name>A0A1I0CZM2_9FIRM</name>
<dbReference type="InterPro" id="IPR037225">
    <property type="entry name" value="Nuo51_FMN-bd_sf"/>
</dbReference>